<evidence type="ECO:0000256" key="1">
    <source>
        <dbReference type="ARBA" id="ARBA00004308"/>
    </source>
</evidence>
<comment type="subcellular location">
    <subcellularLocation>
        <location evidence="1">Endomembrane system</location>
    </subcellularLocation>
    <subcellularLocation>
        <location evidence="2">Golgi apparatus</location>
    </subcellularLocation>
</comment>
<evidence type="ECO:0000313" key="7">
    <source>
        <dbReference type="Proteomes" id="UP000472267"/>
    </source>
</evidence>
<keyword evidence="7" id="KW-1185">Reference proteome</keyword>
<dbReference type="PANTHER" id="PTHR15905">
    <property type="entry name" value="GOLGI-ASSOCIATED KINASE 1B-RELATED"/>
    <property type="match status" value="1"/>
</dbReference>
<dbReference type="InterPro" id="IPR029207">
    <property type="entry name" value="FAM198"/>
</dbReference>
<sequence length="259" mass="29199">MSCSEVFAFHLDRVLGLNRSLPAVLRAFRGDVLPYRYTGGAPRPALWWDPGIRHLADRDNDQNSVPLSWVQYQRLLQAHCGGETALDSAPCVGVRHSEWGRLALFDFLLQVSDRLDRYCCGFTPDPAELCVENLLHAKCGSSKDLLLVHILVRTADPSRLVFIDNAGRPQQSADNLNFRLIEGIDEFPETAASVLRSGCLERLLLRSLYTDREFWESRGGAAGLRPLVRTNILYLSFQAVKPMTIHFTQILILYFLKLG</sequence>
<reference evidence="6" key="1">
    <citation type="submission" date="2019-06" db="EMBL/GenBank/DDBJ databases">
        <authorList>
            <consortium name="Wellcome Sanger Institute Data Sharing"/>
        </authorList>
    </citation>
    <scope>NUCLEOTIDE SEQUENCE [LARGE SCALE GENOMIC DNA]</scope>
</reference>
<reference evidence="6" key="3">
    <citation type="submission" date="2025-09" db="UniProtKB">
        <authorList>
            <consortium name="Ensembl"/>
        </authorList>
    </citation>
    <scope>IDENTIFICATION</scope>
</reference>
<organism evidence="6 7">
    <name type="scientific">Salarias fasciatus</name>
    <name type="common">Jewelled blenny</name>
    <name type="synonym">Blennius fasciatus</name>
    <dbReference type="NCBI Taxonomy" id="181472"/>
    <lineage>
        <taxon>Eukaryota</taxon>
        <taxon>Metazoa</taxon>
        <taxon>Chordata</taxon>
        <taxon>Craniata</taxon>
        <taxon>Vertebrata</taxon>
        <taxon>Euteleostomi</taxon>
        <taxon>Actinopterygii</taxon>
        <taxon>Neopterygii</taxon>
        <taxon>Teleostei</taxon>
        <taxon>Neoteleostei</taxon>
        <taxon>Acanthomorphata</taxon>
        <taxon>Ovalentaria</taxon>
        <taxon>Blenniimorphae</taxon>
        <taxon>Blenniiformes</taxon>
        <taxon>Blennioidei</taxon>
        <taxon>Blenniidae</taxon>
        <taxon>Salariinae</taxon>
        <taxon>Salarias</taxon>
    </lineage>
</organism>
<protein>
    <submittedName>
        <fullName evidence="6">Golgi associated kinase 1A</fullName>
    </submittedName>
</protein>
<proteinExistence type="inferred from homology"/>
<reference evidence="6" key="2">
    <citation type="submission" date="2025-08" db="UniProtKB">
        <authorList>
            <consortium name="Ensembl"/>
        </authorList>
    </citation>
    <scope>IDENTIFICATION</scope>
</reference>
<evidence type="ECO:0000313" key="6">
    <source>
        <dbReference type="Ensembl" id="ENSSFAP00005027826.1"/>
    </source>
</evidence>
<dbReference type="Ensembl" id="ENSSFAT00005028883.1">
    <property type="protein sequence ID" value="ENSSFAP00005027826.1"/>
    <property type="gene ID" value="ENSSFAG00005014197.1"/>
</dbReference>
<evidence type="ECO:0000256" key="2">
    <source>
        <dbReference type="ARBA" id="ARBA00004555"/>
    </source>
</evidence>
<name>A0A672HF19_SALFA</name>
<dbReference type="AlphaFoldDB" id="A0A672HF19"/>
<dbReference type="Pfam" id="PF15051">
    <property type="entry name" value="FAM198"/>
    <property type="match status" value="1"/>
</dbReference>
<evidence type="ECO:0000256" key="4">
    <source>
        <dbReference type="ARBA" id="ARBA00023034"/>
    </source>
</evidence>
<keyword evidence="4" id="KW-0333">Golgi apparatus</keyword>
<dbReference type="OMA" id="WLQYQEM"/>
<dbReference type="InParanoid" id="A0A672HF19"/>
<evidence type="ECO:0000256" key="5">
    <source>
        <dbReference type="ARBA" id="ARBA00023136"/>
    </source>
</evidence>
<evidence type="ECO:0000256" key="3">
    <source>
        <dbReference type="ARBA" id="ARBA00007691"/>
    </source>
</evidence>
<keyword evidence="5" id="KW-0472">Membrane</keyword>
<dbReference type="GO" id="GO:0005794">
    <property type="term" value="C:Golgi apparatus"/>
    <property type="evidence" value="ECO:0007669"/>
    <property type="project" value="UniProtKB-SubCell"/>
</dbReference>
<dbReference type="Proteomes" id="UP000472267">
    <property type="component" value="Chromosome 11"/>
</dbReference>
<dbReference type="PANTHER" id="PTHR15905:SF5">
    <property type="entry name" value="GOLGI-ASSOCIATED KINASE 1A"/>
    <property type="match status" value="1"/>
</dbReference>
<accession>A0A672HF19</accession>
<comment type="similarity">
    <text evidence="3">Belongs to the GASK family.</text>
</comment>